<dbReference type="PATRIC" id="fig|280871.6.peg.3163"/>
<dbReference type="STRING" id="280871.TL10_15230"/>
<reference evidence="1 2" key="1">
    <citation type="submission" date="2015-01" db="EMBL/GenBank/DDBJ databases">
        <title>Genome sequence of Mycobacterium llatzerense and Mycobacterium immunogenum recovered from brain abscess.</title>
        <authorList>
            <person name="Greninger A.L."/>
            <person name="Langelier C."/>
            <person name="Cunningham G."/>
            <person name="Chiu C.Y."/>
            <person name="Miller S."/>
        </authorList>
    </citation>
    <scope>NUCLEOTIDE SEQUENCE [LARGE SCALE GENOMIC DNA]</scope>
    <source>
        <strain evidence="1 2">CLUC14</strain>
    </source>
</reference>
<dbReference type="SUPFAM" id="SSF53474">
    <property type="entry name" value="alpha/beta-Hydrolases"/>
    <property type="match status" value="1"/>
</dbReference>
<dbReference type="EMBL" id="JXST01000020">
    <property type="protein sequence ID" value="KIU16064.1"/>
    <property type="molecule type" value="Genomic_DNA"/>
</dbReference>
<dbReference type="AlphaFoldDB" id="A0A0D1JU27"/>
<dbReference type="InterPro" id="IPR029058">
    <property type="entry name" value="AB_hydrolase_fold"/>
</dbReference>
<proteinExistence type="predicted"/>
<evidence type="ECO:0008006" key="3">
    <source>
        <dbReference type="Google" id="ProtNLM"/>
    </source>
</evidence>
<evidence type="ECO:0000313" key="2">
    <source>
        <dbReference type="Proteomes" id="UP000032221"/>
    </source>
</evidence>
<organism evidence="1 2">
    <name type="scientific">Mycolicibacterium llatzerense</name>
    <dbReference type="NCBI Taxonomy" id="280871"/>
    <lineage>
        <taxon>Bacteria</taxon>
        <taxon>Bacillati</taxon>
        <taxon>Actinomycetota</taxon>
        <taxon>Actinomycetes</taxon>
        <taxon>Mycobacteriales</taxon>
        <taxon>Mycobacteriaceae</taxon>
        <taxon>Mycolicibacterium</taxon>
    </lineage>
</organism>
<dbReference type="Gene3D" id="3.40.50.1820">
    <property type="entry name" value="alpha/beta hydrolase"/>
    <property type="match status" value="1"/>
</dbReference>
<accession>A0A0D1JU27</accession>
<gene>
    <name evidence="1" type="ORF">TL10_15230</name>
</gene>
<evidence type="ECO:0000313" key="1">
    <source>
        <dbReference type="EMBL" id="KIU16064.1"/>
    </source>
</evidence>
<keyword evidence="2" id="KW-1185">Reference proteome</keyword>
<dbReference type="Proteomes" id="UP000032221">
    <property type="component" value="Unassembled WGS sequence"/>
</dbReference>
<sequence>MTANLQGMTAVLLPGTGSDDDYIRRAFGGALLEAGAVVVAPRPLPSGLIAGYLEALDAAAQQGPIMVGGVSLGAAVATNWALNHPDQCIAVLAALPAWTGESDGAPAAQAARYSAQQLREIGLDAAVAGMRAGSPAWLADELTRSWTAQWPGLPDAMEEAAGYGGPTREQLAELQVPMGVAGAVDDAVHPVAVAAEWAVAAPRAALRTVTLEAMGVEPTVLGDACVAALREAVSLL</sequence>
<dbReference type="RefSeq" id="WP_043986238.1">
    <property type="nucleotide sequence ID" value="NZ_JXST01000020.1"/>
</dbReference>
<protein>
    <recommendedName>
        <fullName evidence="3">AB hydrolase-1 domain-containing protein</fullName>
    </recommendedName>
</protein>
<dbReference type="OrthoDB" id="4371333at2"/>
<name>A0A0D1JU27_9MYCO</name>
<comment type="caution">
    <text evidence="1">The sequence shown here is derived from an EMBL/GenBank/DDBJ whole genome shotgun (WGS) entry which is preliminary data.</text>
</comment>